<dbReference type="AlphaFoldDB" id="A0A8X6X3N9"/>
<dbReference type="Proteomes" id="UP000886998">
    <property type="component" value="Unassembled WGS sequence"/>
</dbReference>
<keyword evidence="2" id="KW-1185">Reference proteome</keyword>
<comment type="caution">
    <text evidence="1">The sequence shown here is derived from an EMBL/GenBank/DDBJ whole genome shotgun (WGS) entry which is preliminary data.</text>
</comment>
<dbReference type="Gene3D" id="2.10.80.20">
    <property type="match status" value="1"/>
</dbReference>
<evidence type="ECO:0000313" key="1">
    <source>
        <dbReference type="EMBL" id="GFY45567.1"/>
    </source>
</evidence>
<dbReference type="InterPro" id="IPR053741">
    <property type="entry name" value="Ser_Fungal_Prot_Inhib_sf"/>
</dbReference>
<gene>
    <name evidence="1" type="primary">NCL1_48740</name>
    <name evidence="1" type="ORF">TNIN_280471</name>
</gene>
<protein>
    <submittedName>
        <fullName evidence="1">Uncharacterized protein</fullName>
    </submittedName>
</protein>
<dbReference type="EMBL" id="BMAV01004919">
    <property type="protein sequence ID" value="GFY45567.1"/>
    <property type="molecule type" value="Genomic_DNA"/>
</dbReference>
<proteinExistence type="predicted"/>
<accession>A0A8X6X3N9</accession>
<reference evidence="1" key="1">
    <citation type="submission" date="2020-08" db="EMBL/GenBank/DDBJ databases">
        <title>Multicomponent nature underlies the extraordinary mechanical properties of spider dragline silk.</title>
        <authorList>
            <person name="Kono N."/>
            <person name="Nakamura H."/>
            <person name="Mori M."/>
            <person name="Yoshida Y."/>
            <person name="Ohtoshi R."/>
            <person name="Malay A.D."/>
            <person name="Moran D.A.P."/>
            <person name="Tomita M."/>
            <person name="Numata K."/>
            <person name="Arakawa K."/>
        </authorList>
    </citation>
    <scope>NUCLEOTIDE SEQUENCE</scope>
</reference>
<evidence type="ECO:0000313" key="2">
    <source>
        <dbReference type="Proteomes" id="UP000886998"/>
    </source>
</evidence>
<dbReference type="OrthoDB" id="7648178at2759"/>
<organism evidence="1 2">
    <name type="scientific">Trichonephila inaurata madagascariensis</name>
    <dbReference type="NCBI Taxonomy" id="2747483"/>
    <lineage>
        <taxon>Eukaryota</taxon>
        <taxon>Metazoa</taxon>
        <taxon>Ecdysozoa</taxon>
        <taxon>Arthropoda</taxon>
        <taxon>Chelicerata</taxon>
        <taxon>Arachnida</taxon>
        <taxon>Araneae</taxon>
        <taxon>Araneomorphae</taxon>
        <taxon>Entelegynae</taxon>
        <taxon>Araneoidea</taxon>
        <taxon>Nephilidae</taxon>
        <taxon>Trichonephila</taxon>
        <taxon>Trichonephila inaurata</taxon>
    </lineage>
</organism>
<sequence length="162" mass="18144">MRIKENTFYFSHLARNGFSVSYNRVINERKTSETLITERTFDNTSGNQSIITLYDLPAFHNMCKILFLVLAGIAVIGARIPCTKNYCEKLQCKQETCGENQVLVKNGGSCGCCDMCKTIIKEGEACPQRRFVGGPPPAWECEMGTTCMDTGDGWICLRDCEE</sequence>
<name>A0A8X6X3N9_9ARAC</name>